<dbReference type="Proteomes" id="UP000615326">
    <property type="component" value="Unassembled WGS sequence"/>
</dbReference>
<dbReference type="RefSeq" id="WP_173576070.1">
    <property type="nucleotide sequence ID" value="NZ_WOSW01000002.1"/>
</dbReference>
<evidence type="ECO:0000313" key="3">
    <source>
        <dbReference type="Proteomes" id="UP000615326"/>
    </source>
</evidence>
<keyword evidence="1" id="KW-0472">Membrane</keyword>
<evidence type="ECO:0000256" key="1">
    <source>
        <dbReference type="SAM" id="Phobius"/>
    </source>
</evidence>
<reference evidence="2 3" key="1">
    <citation type="journal article" date="2020" name="Int. J. Syst. Evol. Microbiol.">
        <title>Novel acetic acid bacteria from cider fermentations: Acetobacter conturbans sp. nov. and Acetobacter fallax sp. nov.</title>
        <authorList>
            <person name="Sombolestani A.S."/>
            <person name="Cleenwerck I."/>
            <person name="Cnockaert M."/>
            <person name="Borremans W."/>
            <person name="Wieme A.D."/>
            <person name="De Vuyst L."/>
            <person name="Vandamme P."/>
        </authorList>
    </citation>
    <scope>NUCLEOTIDE SEQUENCE [LARGE SCALE GENOMIC DNA]</scope>
    <source>
        <strain evidence="2 3">LMG 1637</strain>
    </source>
</reference>
<keyword evidence="3" id="KW-1185">Reference proteome</keyword>
<name>A0ABX0K532_9PROT</name>
<accession>A0ABX0K532</accession>
<comment type="caution">
    <text evidence="2">The sequence shown here is derived from an EMBL/GenBank/DDBJ whole genome shotgun (WGS) entry which is preliminary data.</text>
</comment>
<proteinExistence type="predicted"/>
<dbReference type="Pfam" id="PF20228">
    <property type="entry name" value="DUF6587"/>
    <property type="match status" value="1"/>
</dbReference>
<gene>
    <name evidence="2" type="ORF">GOB84_02680</name>
</gene>
<keyword evidence="1" id="KW-0812">Transmembrane</keyword>
<keyword evidence="1" id="KW-1133">Transmembrane helix</keyword>
<dbReference type="EMBL" id="WOSW01000002">
    <property type="protein sequence ID" value="NHO31477.1"/>
    <property type="molecule type" value="Genomic_DNA"/>
</dbReference>
<feature type="transmembrane region" description="Helical" evidence="1">
    <location>
        <begin position="6"/>
        <end position="23"/>
    </location>
</feature>
<sequence>MIEVLIVSVLVVACGFYWLGRLAPSVTRRMWRGTGHVLEAVRAPAPMRQAVAGRANAAPGGGCGGCKGCDKGSGGCH</sequence>
<organism evidence="2 3">
    <name type="scientific">Acetobacter fallax</name>
    <dbReference type="NCBI Taxonomy" id="1737473"/>
    <lineage>
        <taxon>Bacteria</taxon>
        <taxon>Pseudomonadati</taxon>
        <taxon>Pseudomonadota</taxon>
        <taxon>Alphaproteobacteria</taxon>
        <taxon>Acetobacterales</taxon>
        <taxon>Acetobacteraceae</taxon>
        <taxon>Acetobacter</taxon>
    </lineage>
</organism>
<evidence type="ECO:0008006" key="4">
    <source>
        <dbReference type="Google" id="ProtNLM"/>
    </source>
</evidence>
<evidence type="ECO:0000313" key="2">
    <source>
        <dbReference type="EMBL" id="NHO31477.1"/>
    </source>
</evidence>
<protein>
    <recommendedName>
        <fullName evidence="4">FeoB-associated Cys-rich membrane protein</fullName>
    </recommendedName>
</protein>
<dbReference type="InterPro" id="IPR046494">
    <property type="entry name" value="DUF6587"/>
</dbReference>